<reference evidence="1" key="1">
    <citation type="journal article" date="2015" name="Nature">
        <title>Complex archaea that bridge the gap between prokaryotes and eukaryotes.</title>
        <authorList>
            <person name="Spang A."/>
            <person name="Saw J.H."/>
            <person name="Jorgensen S.L."/>
            <person name="Zaremba-Niedzwiedzka K."/>
            <person name="Martijn J."/>
            <person name="Lind A.E."/>
            <person name="van Eijk R."/>
            <person name="Schleper C."/>
            <person name="Guy L."/>
            <person name="Ettema T.J."/>
        </authorList>
    </citation>
    <scope>NUCLEOTIDE SEQUENCE</scope>
</reference>
<sequence length="78" mass="8707">MEAREMDQIVIDAPIIRESVEAMASIGFNAAQIRKAAEIGLSVDNRYHWQAMTYCAALGEIDNLLKEPAVWIKGMMPI</sequence>
<proteinExistence type="predicted"/>
<dbReference type="EMBL" id="LAZR01008611">
    <property type="protein sequence ID" value="KKM77654.1"/>
    <property type="molecule type" value="Genomic_DNA"/>
</dbReference>
<protein>
    <submittedName>
        <fullName evidence="1">Uncharacterized protein</fullName>
    </submittedName>
</protein>
<dbReference type="AlphaFoldDB" id="A0A0F9K671"/>
<name>A0A0F9K671_9ZZZZ</name>
<organism evidence="1">
    <name type="scientific">marine sediment metagenome</name>
    <dbReference type="NCBI Taxonomy" id="412755"/>
    <lineage>
        <taxon>unclassified sequences</taxon>
        <taxon>metagenomes</taxon>
        <taxon>ecological metagenomes</taxon>
    </lineage>
</organism>
<gene>
    <name evidence="1" type="ORF">LCGC14_1367850</name>
</gene>
<evidence type="ECO:0000313" key="1">
    <source>
        <dbReference type="EMBL" id="KKM77654.1"/>
    </source>
</evidence>
<accession>A0A0F9K671</accession>
<comment type="caution">
    <text evidence="1">The sequence shown here is derived from an EMBL/GenBank/DDBJ whole genome shotgun (WGS) entry which is preliminary data.</text>
</comment>